<dbReference type="InterPro" id="IPR018627">
    <property type="entry name" value="ELP6"/>
</dbReference>
<reference evidence="4" key="1">
    <citation type="journal article" date="2020" name="Stud. Mycol.">
        <title>101 Dothideomycetes genomes: a test case for predicting lifestyles and emergence of pathogens.</title>
        <authorList>
            <person name="Haridas S."/>
            <person name="Albert R."/>
            <person name="Binder M."/>
            <person name="Bloem J."/>
            <person name="Labutti K."/>
            <person name="Salamov A."/>
            <person name="Andreopoulos B."/>
            <person name="Baker S."/>
            <person name="Barry K."/>
            <person name="Bills G."/>
            <person name="Bluhm B."/>
            <person name="Cannon C."/>
            <person name="Castanera R."/>
            <person name="Culley D."/>
            <person name="Daum C."/>
            <person name="Ezra D."/>
            <person name="Gonzalez J."/>
            <person name="Henrissat B."/>
            <person name="Kuo A."/>
            <person name="Liang C."/>
            <person name="Lipzen A."/>
            <person name="Lutzoni F."/>
            <person name="Magnuson J."/>
            <person name="Mondo S."/>
            <person name="Nolan M."/>
            <person name="Ohm R."/>
            <person name="Pangilinan J."/>
            <person name="Park H.-J."/>
            <person name="Ramirez L."/>
            <person name="Alfaro M."/>
            <person name="Sun H."/>
            <person name="Tritt A."/>
            <person name="Yoshinaga Y."/>
            <person name="Zwiers L.-H."/>
            <person name="Turgeon B."/>
            <person name="Goodwin S."/>
            <person name="Spatafora J."/>
            <person name="Crous P."/>
            <person name="Grigoriev I."/>
        </authorList>
    </citation>
    <scope>NUCLEOTIDE SEQUENCE</scope>
    <source>
        <strain evidence="4">CBS 121167</strain>
    </source>
</reference>
<dbReference type="InterPro" id="IPR027417">
    <property type="entry name" value="P-loop_NTPase"/>
</dbReference>
<dbReference type="RefSeq" id="XP_033401982.1">
    <property type="nucleotide sequence ID" value="XM_033545559.1"/>
</dbReference>
<dbReference type="PANTHER" id="PTHR16184:SF6">
    <property type="entry name" value="ELONGATOR COMPLEX PROTEIN 6"/>
    <property type="match status" value="1"/>
</dbReference>
<dbReference type="Proteomes" id="UP000799438">
    <property type="component" value="Unassembled WGS sequence"/>
</dbReference>
<accession>A0A6A6BS23</accession>
<name>A0A6A6BS23_9PEZI</name>
<evidence type="ECO:0000256" key="3">
    <source>
        <dbReference type="SAM" id="MobiDB-lite"/>
    </source>
</evidence>
<feature type="region of interest" description="Disordered" evidence="3">
    <location>
        <begin position="118"/>
        <end position="164"/>
    </location>
</feature>
<dbReference type="CDD" id="cd19495">
    <property type="entry name" value="Elp6"/>
    <property type="match status" value="1"/>
</dbReference>
<dbReference type="Gene3D" id="3.40.50.300">
    <property type="entry name" value="P-loop containing nucleotide triphosphate hydrolases"/>
    <property type="match status" value="1"/>
</dbReference>
<evidence type="ECO:0000256" key="2">
    <source>
        <dbReference type="ARBA" id="ARBA00008837"/>
    </source>
</evidence>
<evidence type="ECO:0000313" key="4">
    <source>
        <dbReference type="EMBL" id="KAF2146273.1"/>
    </source>
</evidence>
<dbReference type="GO" id="GO:0033588">
    <property type="term" value="C:elongator holoenzyme complex"/>
    <property type="evidence" value="ECO:0007669"/>
    <property type="project" value="InterPro"/>
</dbReference>
<proteinExistence type="inferred from homology"/>
<evidence type="ECO:0000313" key="5">
    <source>
        <dbReference type="Proteomes" id="UP000799438"/>
    </source>
</evidence>
<dbReference type="OrthoDB" id="9995306at2759"/>
<dbReference type="GeneID" id="54303067"/>
<dbReference type="GO" id="GO:0002098">
    <property type="term" value="P:tRNA wobble uridine modification"/>
    <property type="evidence" value="ECO:0007669"/>
    <property type="project" value="InterPro"/>
</dbReference>
<dbReference type="EMBL" id="ML995476">
    <property type="protein sequence ID" value="KAF2146273.1"/>
    <property type="molecule type" value="Genomic_DNA"/>
</dbReference>
<keyword evidence="5" id="KW-1185">Reference proteome</keyword>
<dbReference type="UniPathway" id="UPA00988"/>
<comment type="pathway">
    <text evidence="1">tRNA modification; 5-methoxycarbonylmethyl-2-thiouridine-tRNA biosynthesis.</text>
</comment>
<comment type="similarity">
    <text evidence="2">Belongs to the ELP6 family.</text>
</comment>
<sequence length="342" mass="35725">MPPTSRIPPLLHPYTQLPPDQGCLTLLTGVLGASTNWLVIRYICGALVKDEASHGADEDTAVILVSWLRDWDFWKTESRRAGGLDLARLAHQGRFVFVDGLSGLFLPADVESIAPAAAPASPQAASRGPRTITPRGAPQPARAQVVAPTTPSAPTQQQQSSTLRLNSPTLAHLEETLQRAQAHLDAALPKKTLLILDQPDVLLAAADPAVAPTDLAASLLHLRAGAHSTVLTLSADAPLVAAAAPDVVAPVSRAAHSPLEAAHAAFLIGQAHVADLVLSLRLLDTGYAADVSGVLRITRGDNGDEVQERSGEDDAKAGKELLYYVGGDGTVKVFERGAGTSG</sequence>
<dbReference type="PANTHER" id="PTHR16184">
    <property type="entry name" value="ELONGATOR COMPLEX PROTEIN 6"/>
    <property type="match status" value="1"/>
</dbReference>
<organism evidence="4 5">
    <name type="scientific">Aplosporella prunicola CBS 121167</name>
    <dbReference type="NCBI Taxonomy" id="1176127"/>
    <lineage>
        <taxon>Eukaryota</taxon>
        <taxon>Fungi</taxon>
        <taxon>Dikarya</taxon>
        <taxon>Ascomycota</taxon>
        <taxon>Pezizomycotina</taxon>
        <taxon>Dothideomycetes</taxon>
        <taxon>Dothideomycetes incertae sedis</taxon>
        <taxon>Botryosphaeriales</taxon>
        <taxon>Aplosporellaceae</taxon>
        <taxon>Aplosporella</taxon>
    </lineage>
</organism>
<evidence type="ECO:0008006" key="6">
    <source>
        <dbReference type="Google" id="ProtNLM"/>
    </source>
</evidence>
<feature type="compositionally biased region" description="Low complexity" evidence="3">
    <location>
        <begin position="138"/>
        <end position="162"/>
    </location>
</feature>
<evidence type="ECO:0000256" key="1">
    <source>
        <dbReference type="ARBA" id="ARBA00005043"/>
    </source>
</evidence>
<gene>
    <name evidence="4" type="ORF">K452DRAFT_348840</name>
</gene>
<dbReference type="AlphaFoldDB" id="A0A6A6BS23"/>
<protein>
    <recommendedName>
        <fullName evidence="6">Elongator complex protein 6</fullName>
    </recommendedName>
</protein>